<evidence type="ECO:0000256" key="3">
    <source>
        <dbReference type="ARBA" id="ARBA00022618"/>
    </source>
</evidence>
<evidence type="ECO:0000256" key="2">
    <source>
        <dbReference type="ARBA" id="ARBA00022574"/>
    </source>
</evidence>
<gene>
    <name evidence="10" type="ORF">PSHT_05888</name>
</gene>
<comment type="caution">
    <text evidence="10">The sequence shown here is derived from an EMBL/GenBank/DDBJ whole genome shotgun (WGS) entry which is preliminary data.</text>
</comment>
<proteinExistence type="inferred from homology"/>
<evidence type="ECO:0000313" key="11">
    <source>
        <dbReference type="Proteomes" id="UP000238274"/>
    </source>
</evidence>
<organism evidence="10 11">
    <name type="scientific">Puccinia striiformis</name>
    <dbReference type="NCBI Taxonomy" id="27350"/>
    <lineage>
        <taxon>Eukaryota</taxon>
        <taxon>Fungi</taxon>
        <taxon>Dikarya</taxon>
        <taxon>Basidiomycota</taxon>
        <taxon>Pucciniomycotina</taxon>
        <taxon>Pucciniomycetes</taxon>
        <taxon>Pucciniales</taxon>
        <taxon>Pucciniaceae</taxon>
        <taxon>Puccinia</taxon>
    </lineage>
</organism>
<comment type="similarity">
    <text evidence="1">Belongs to the WD repeat CDC20/Fizzy family.</text>
</comment>
<dbReference type="Pfam" id="PF24807">
    <property type="entry name" value="WD40_CDC20-Fz"/>
    <property type="match status" value="1"/>
</dbReference>
<dbReference type="VEuPathDB" id="FungiDB:PSHT_05888"/>
<feature type="compositionally biased region" description="Low complexity" evidence="8">
    <location>
        <begin position="152"/>
        <end position="162"/>
    </location>
</feature>
<dbReference type="PROSITE" id="PS00678">
    <property type="entry name" value="WD_REPEATS_1"/>
    <property type="match status" value="1"/>
</dbReference>
<dbReference type="OrthoDB" id="10263272at2759"/>
<dbReference type="InterPro" id="IPR036322">
    <property type="entry name" value="WD40_repeat_dom_sf"/>
</dbReference>
<dbReference type="EMBL" id="PKSM01000066">
    <property type="protein sequence ID" value="POW18372.1"/>
    <property type="molecule type" value="Genomic_DNA"/>
</dbReference>
<dbReference type="AlphaFoldDB" id="A0A2S4W9C8"/>
<dbReference type="Gene3D" id="2.130.10.10">
    <property type="entry name" value="YVTN repeat-like/Quinoprotein amine dehydrogenase"/>
    <property type="match status" value="1"/>
</dbReference>
<keyword evidence="5" id="KW-0498">Mitosis</keyword>
<dbReference type="PANTHER" id="PTHR19918">
    <property type="entry name" value="CELL DIVISION CYCLE 20 CDC20 FIZZY -RELATED"/>
    <property type="match status" value="1"/>
</dbReference>
<evidence type="ECO:0000256" key="8">
    <source>
        <dbReference type="SAM" id="MobiDB-lite"/>
    </source>
</evidence>
<evidence type="ECO:0000256" key="6">
    <source>
        <dbReference type="ARBA" id="ARBA00023306"/>
    </source>
</evidence>
<protein>
    <recommendedName>
        <fullName evidence="9">CDC20/Fizzy WD40 domain-containing protein</fullName>
    </recommendedName>
</protein>
<dbReference type="GO" id="GO:1990757">
    <property type="term" value="F:ubiquitin ligase activator activity"/>
    <property type="evidence" value="ECO:0007669"/>
    <property type="project" value="TreeGrafter"/>
</dbReference>
<feature type="region of interest" description="Disordered" evidence="8">
    <location>
        <begin position="1"/>
        <end position="84"/>
    </location>
</feature>
<dbReference type="InterPro" id="IPR015943">
    <property type="entry name" value="WD40/YVTN_repeat-like_dom_sf"/>
</dbReference>
<accession>A0A2S4W9C8</accession>
<feature type="compositionally biased region" description="Gly residues" evidence="8">
    <location>
        <begin position="163"/>
        <end position="174"/>
    </location>
</feature>
<dbReference type="GO" id="GO:0010997">
    <property type="term" value="F:anaphase-promoting complex binding"/>
    <property type="evidence" value="ECO:0007669"/>
    <property type="project" value="InterPro"/>
</dbReference>
<dbReference type="InterPro" id="IPR001680">
    <property type="entry name" value="WD40_rpt"/>
</dbReference>
<reference evidence="11" key="2">
    <citation type="journal article" date="2018" name="BMC Genomics">
        <title>Genomic insights into host adaptation between the wheat stripe rust pathogen (Puccinia striiformis f. sp. tritici) and the barley stripe rust pathogen (Puccinia striiformis f. sp. hordei).</title>
        <authorList>
            <person name="Xia C."/>
            <person name="Wang M."/>
            <person name="Yin C."/>
            <person name="Cornejo O.E."/>
            <person name="Hulbert S.H."/>
            <person name="Chen X."/>
        </authorList>
    </citation>
    <scope>NUCLEOTIDE SEQUENCE [LARGE SCALE GENOMIC DNA]</scope>
    <source>
        <strain evidence="11">93TX-2</strain>
    </source>
</reference>
<dbReference type="Proteomes" id="UP000238274">
    <property type="component" value="Unassembled WGS sequence"/>
</dbReference>
<name>A0A2S4W9C8_9BASI</name>
<feature type="compositionally biased region" description="Low complexity" evidence="8">
    <location>
        <begin position="48"/>
        <end position="80"/>
    </location>
</feature>
<dbReference type="GO" id="GO:0031145">
    <property type="term" value="P:anaphase-promoting complex-dependent catabolic process"/>
    <property type="evidence" value="ECO:0007669"/>
    <property type="project" value="TreeGrafter"/>
</dbReference>
<evidence type="ECO:0000259" key="9">
    <source>
        <dbReference type="Pfam" id="PF24807"/>
    </source>
</evidence>
<keyword evidence="6" id="KW-0131">Cell cycle</keyword>
<keyword evidence="4" id="KW-0677">Repeat</keyword>
<feature type="compositionally biased region" description="Basic and acidic residues" evidence="8">
    <location>
        <begin position="203"/>
        <end position="217"/>
    </location>
</feature>
<evidence type="ECO:0000256" key="1">
    <source>
        <dbReference type="ARBA" id="ARBA00006445"/>
    </source>
</evidence>
<dbReference type="SMART" id="SM00320">
    <property type="entry name" value="WD40"/>
    <property type="match status" value="5"/>
</dbReference>
<keyword evidence="3" id="KW-0132">Cell division</keyword>
<dbReference type="SUPFAM" id="SSF50978">
    <property type="entry name" value="WD40 repeat-like"/>
    <property type="match status" value="1"/>
</dbReference>
<feature type="compositionally biased region" description="Polar residues" evidence="8">
    <location>
        <begin position="218"/>
        <end position="236"/>
    </location>
</feature>
<dbReference type="GO" id="GO:0005680">
    <property type="term" value="C:anaphase-promoting complex"/>
    <property type="evidence" value="ECO:0007669"/>
    <property type="project" value="TreeGrafter"/>
</dbReference>
<feature type="compositionally biased region" description="Low complexity" evidence="8">
    <location>
        <begin position="106"/>
        <end position="117"/>
    </location>
</feature>
<feature type="compositionally biased region" description="Polar residues" evidence="8">
    <location>
        <begin position="1"/>
        <end position="41"/>
    </location>
</feature>
<feature type="domain" description="CDC20/Fizzy WD40" evidence="9">
    <location>
        <begin position="246"/>
        <end position="543"/>
    </location>
</feature>
<evidence type="ECO:0000313" key="10">
    <source>
        <dbReference type="EMBL" id="POW18372.1"/>
    </source>
</evidence>
<feature type="compositionally biased region" description="Basic and acidic residues" evidence="8">
    <location>
        <begin position="130"/>
        <end position="147"/>
    </location>
</feature>
<feature type="repeat" description="WD" evidence="7">
    <location>
        <begin position="374"/>
        <end position="424"/>
    </location>
</feature>
<keyword evidence="11" id="KW-1185">Reference proteome</keyword>
<evidence type="ECO:0000256" key="7">
    <source>
        <dbReference type="PROSITE-ProRule" id="PRU00221"/>
    </source>
</evidence>
<dbReference type="GO" id="GO:1905786">
    <property type="term" value="P:positive regulation of anaphase-promoting complex-dependent catabolic process"/>
    <property type="evidence" value="ECO:0007669"/>
    <property type="project" value="TreeGrafter"/>
</dbReference>
<dbReference type="GO" id="GO:0051301">
    <property type="term" value="P:cell division"/>
    <property type="evidence" value="ECO:0007669"/>
    <property type="project" value="UniProtKB-KW"/>
</dbReference>
<reference evidence="11" key="3">
    <citation type="journal article" date="2018" name="Mol. Plant Microbe Interact.">
        <title>Genome sequence resources for the wheat stripe rust pathogen (Puccinia striiformis f. sp. tritici) and the barley stripe rust pathogen (Puccinia striiformis f. sp. hordei).</title>
        <authorList>
            <person name="Xia C."/>
            <person name="Wang M."/>
            <person name="Yin C."/>
            <person name="Cornejo O.E."/>
            <person name="Hulbert S.H."/>
            <person name="Chen X."/>
        </authorList>
    </citation>
    <scope>NUCLEOTIDE SEQUENCE [LARGE SCALE GENOMIC DNA]</scope>
    <source>
        <strain evidence="11">93TX-2</strain>
    </source>
</reference>
<dbReference type="InterPro" id="IPR033010">
    <property type="entry name" value="Cdc20/Fizzy"/>
</dbReference>
<dbReference type="InterPro" id="IPR056150">
    <property type="entry name" value="WD40_CDC20-Fz"/>
</dbReference>
<feature type="region of interest" description="Disordered" evidence="8">
    <location>
        <begin position="561"/>
        <end position="590"/>
    </location>
</feature>
<feature type="region of interest" description="Disordered" evidence="8">
    <location>
        <begin position="103"/>
        <end position="174"/>
    </location>
</feature>
<dbReference type="VEuPathDB" id="FungiDB:PSTT_01315"/>
<reference evidence="10 11" key="1">
    <citation type="submission" date="2017-12" db="EMBL/GenBank/DDBJ databases">
        <title>Gene loss provides genomic basis for host adaptation in cereal stripe rust fungi.</title>
        <authorList>
            <person name="Xia C."/>
        </authorList>
    </citation>
    <scope>NUCLEOTIDE SEQUENCE [LARGE SCALE GENOMIC DNA]</scope>
    <source>
        <strain evidence="10 11">93TX-2</strain>
    </source>
</reference>
<evidence type="ECO:0000256" key="5">
    <source>
        <dbReference type="ARBA" id="ARBA00022776"/>
    </source>
</evidence>
<dbReference type="PANTHER" id="PTHR19918:SF8">
    <property type="entry name" value="FI02843P"/>
    <property type="match status" value="1"/>
</dbReference>
<keyword evidence="2 7" id="KW-0853">WD repeat</keyword>
<feature type="region of interest" description="Disordered" evidence="8">
    <location>
        <begin position="197"/>
        <end position="236"/>
    </location>
</feature>
<sequence>MAPSSPNRRTVNPLLSSFSNLSIDQLGPTTANRLKKSSNPSPLRGTKSSSSLRTTHQQQQHQQKSSHSSASSSSVTLSNSVHKALSRPINREDFLGRDLVRKDWGSSSSSATSPSKKSTSRKKATSVDRYITRDVDSAQLESHHPRETNNSGTATTATTTTTNGGGAGGAGTGGAQELSTALGIDLNRRILSFAADVPSSTRASREREEPITKEQRTKTANHSGTGLSNTASNPRRQVSAIPERVLDAPGLIDDYYLNLTDWSVDNILAIALGESLYLWNAQTGNVNQLSTLPEGVYYCSVKFSGDGHYLGLGTSEGAVHIYDIDESRLLRKMLGRECRVSSLTWSGTILSAGGLDGSIWNHDVQAARHKSSEMIGHRAEVCGLAWKPDHDDPLSVSNSGLLASGANDNIVNVWDARNPSTPRMTKNNHRAAVKAIAWCPWQANMLATGGGTSDKMVHFWNVNTSSRLQSLETRSQVTSIVFNPYAREFLTTHGLPDMHFSIHTFPGFQLVADIPKAHDTRILHSALSPDGCIVVTASSDENLNSVFENKRAKVMPNPVFGKAYPNPLSSKDTNQQDHHQHAFKGSYELR</sequence>
<evidence type="ECO:0000256" key="4">
    <source>
        <dbReference type="ARBA" id="ARBA00022737"/>
    </source>
</evidence>
<dbReference type="PROSITE" id="PS50082">
    <property type="entry name" value="WD_REPEATS_2"/>
    <property type="match status" value="1"/>
</dbReference>
<dbReference type="InterPro" id="IPR019775">
    <property type="entry name" value="WD40_repeat_CS"/>
</dbReference>